<name>A0AA95HA67_9GAMM</name>
<dbReference type="Pfam" id="PF00578">
    <property type="entry name" value="AhpC-TSA"/>
    <property type="match status" value="1"/>
</dbReference>
<evidence type="ECO:0000256" key="1">
    <source>
        <dbReference type="ARBA" id="ARBA00023002"/>
    </source>
</evidence>
<dbReference type="GO" id="GO:0016209">
    <property type="term" value="F:antioxidant activity"/>
    <property type="evidence" value="ECO:0007669"/>
    <property type="project" value="InterPro"/>
</dbReference>
<keyword evidence="2" id="KW-0676">Redox-active center</keyword>
<dbReference type="PROSITE" id="PS51352">
    <property type="entry name" value="THIOREDOXIN_2"/>
    <property type="match status" value="1"/>
</dbReference>
<dbReference type="Gene3D" id="3.40.30.10">
    <property type="entry name" value="Glutaredoxin"/>
    <property type="match status" value="1"/>
</dbReference>
<organism evidence="5">
    <name type="scientific">Candidatus Thiocaldithrix dubininis</name>
    <dbReference type="NCBI Taxonomy" id="3080823"/>
    <lineage>
        <taxon>Bacteria</taxon>
        <taxon>Pseudomonadati</taxon>
        <taxon>Pseudomonadota</taxon>
        <taxon>Gammaproteobacteria</taxon>
        <taxon>Thiotrichales</taxon>
        <taxon>Thiotrichaceae</taxon>
        <taxon>Candidatus Thiocaldithrix</taxon>
    </lineage>
</organism>
<evidence type="ECO:0000313" key="5">
    <source>
        <dbReference type="EMBL" id="WGZ92293.1"/>
    </source>
</evidence>
<proteinExistence type="predicted"/>
<reference evidence="5" key="1">
    <citation type="journal article" date="2023" name="Int. J. Mol. Sci.">
        <title>Metagenomics Revealed a New Genus 'Candidatus Thiocaldithrix dubininis' gen. nov., sp. nov. and a New Species 'Candidatus Thiothrix putei' sp. nov. in the Family Thiotrichaceae, Some Members of Which Have Traits of Both Na+- and H+-Motive Energetics.</title>
        <authorList>
            <person name="Ravin N.V."/>
            <person name="Muntyan M.S."/>
            <person name="Smolyakov D.D."/>
            <person name="Rudenko T.S."/>
            <person name="Beletsky A.V."/>
            <person name="Mardanov A.V."/>
            <person name="Grabovich M.Y."/>
        </authorList>
    </citation>
    <scope>NUCLEOTIDE SEQUENCE</scope>
    <source>
        <strain evidence="5">GKL-01</strain>
    </source>
</reference>
<dbReference type="AlphaFoldDB" id="A0AA95HA67"/>
<keyword evidence="1" id="KW-0560">Oxidoreductase</keyword>
<dbReference type="PANTHER" id="PTHR43110:SF1">
    <property type="entry name" value="THIOL PEROXIDASE"/>
    <property type="match status" value="1"/>
</dbReference>
<feature type="domain" description="Thioredoxin" evidence="4">
    <location>
        <begin position="11"/>
        <end position="161"/>
    </location>
</feature>
<dbReference type="InterPro" id="IPR024706">
    <property type="entry name" value="Peroxiredoxin_AhpC-typ"/>
</dbReference>
<gene>
    <name evidence="5" type="ORF">QJT80_07355</name>
</gene>
<evidence type="ECO:0000259" key="4">
    <source>
        <dbReference type="PROSITE" id="PS51352"/>
    </source>
</evidence>
<dbReference type="PANTHER" id="PTHR43110">
    <property type="entry name" value="THIOL PEROXIDASE"/>
    <property type="match status" value="1"/>
</dbReference>
<dbReference type="InterPro" id="IPR050455">
    <property type="entry name" value="Tpx_Peroxidase_subfamily"/>
</dbReference>
<dbReference type="EMBL" id="CP124755">
    <property type="protein sequence ID" value="WGZ92293.1"/>
    <property type="molecule type" value="Genomic_DNA"/>
</dbReference>
<dbReference type="InterPro" id="IPR013766">
    <property type="entry name" value="Thioredoxin_domain"/>
</dbReference>
<feature type="active site" description="Cysteine sulfenic acid (-SOH) intermediate; for peroxidase activity" evidence="3">
    <location>
        <position position="53"/>
    </location>
</feature>
<dbReference type="SUPFAM" id="SSF52833">
    <property type="entry name" value="Thioredoxin-like"/>
    <property type="match status" value="1"/>
</dbReference>
<dbReference type="Proteomes" id="UP001300672">
    <property type="component" value="Chromosome"/>
</dbReference>
<sequence>MTNTIYPTAILTAGQPAPDFTLASGFKTSMTLSAERGHPVILAFYPADWSSVCGDQMVLYSQVLPLFQQYNASIYGISVDSMWCHQAFKEARKIQFDLLADFEPKGEVAKQYGVYNSQLGVDERALFVIDNKGVIAWSYLSPMGVNPGADGILQALDNLKNQA</sequence>
<accession>A0AA95HA67</accession>
<protein>
    <submittedName>
        <fullName evidence="5">Redoxin domain-containing protein</fullName>
    </submittedName>
</protein>
<dbReference type="InterPro" id="IPR036249">
    <property type="entry name" value="Thioredoxin-like_sf"/>
</dbReference>
<evidence type="ECO:0000256" key="3">
    <source>
        <dbReference type="PIRSR" id="PIRSR000239-1"/>
    </source>
</evidence>
<reference evidence="5" key="2">
    <citation type="submission" date="2023-04" db="EMBL/GenBank/DDBJ databases">
        <authorList>
            <person name="Beletskiy A.V."/>
            <person name="Mardanov A.V."/>
            <person name="Ravin N.V."/>
        </authorList>
    </citation>
    <scope>NUCLEOTIDE SEQUENCE</scope>
    <source>
        <strain evidence="5">GKL-01</strain>
    </source>
</reference>
<dbReference type="GO" id="GO:0016491">
    <property type="term" value="F:oxidoreductase activity"/>
    <property type="evidence" value="ECO:0007669"/>
    <property type="project" value="UniProtKB-KW"/>
</dbReference>
<evidence type="ECO:0000256" key="2">
    <source>
        <dbReference type="ARBA" id="ARBA00023284"/>
    </source>
</evidence>
<dbReference type="KEGG" id="tdu:QJT80_07355"/>
<dbReference type="PIRSF" id="PIRSF000239">
    <property type="entry name" value="AHPC"/>
    <property type="match status" value="1"/>
</dbReference>
<dbReference type="InterPro" id="IPR000866">
    <property type="entry name" value="AhpC/TSA"/>
</dbReference>